<dbReference type="Proteomes" id="UP000620064">
    <property type="component" value="Unassembled WGS sequence"/>
</dbReference>
<evidence type="ECO:0000313" key="2">
    <source>
        <dbReference type="Proteomes" id="UP000620064"/>
    </source>
</evidence>
<gene>
    <name evidence="1" type="ORF">GCM10010992_00400</name>
</gene>
<comment type="caution">
    <text evidence="1">The sequence shown here is derived from an EMBL/GenBank/DDBJ whole genome shotgun (WGS) entry which is preliminary data.</text>
</comment>
<keyword evidence="2" id="KW-1185">Reference proteome</keyword>
<dbReference type="Gene3D" id="3.10.620.30">
    <property type="match status" value="1"/>
</dbReference>
<dbReference type="Gene3D" id="2.60.120.1130">
    <property type="match status" value="1"/>
</dbReference>
<evidence type="ECO:0008006" key="3">
    <source>
        <dbReference type="Google" id="ProtNLM"/>
    </source>
</evidence>
<sequence length="603" mass="70511">MVKEASLIDKEAPAEIVYNSVTYKIDIDDRVVYQKYFRRIKIYDKNRSEKWLNMSIPLYNQNNIKEKILSFEAKIYNLNQGKLDVMPIDDTSKFVQKEGKNVALTKIAFPNIKNGSVIEYSYEIKSPFIRSLPIFYVESEIPIEKSEFLLYNTDLLNYIVNYSGEIAPTKKTKEKTKFGSVEKYTFENIKPIKFENFVNNIDNYKTQIKSILSSVNIYDFELFNYNVTWDYVKNELYKNENFGQLLNKSYVARKVIDDDIKKEKNPLIKANKIFKKIKNEYVWNNNNGIFAENGFKTLISDKVGNVADINLFLVAAMREAKLKANPAITATVDYGLPNIKTPNLYSFNYIIACLELDGKIYLYDATSKNSYENLLPTRAWNSFGYVLREDKGFPIHIYNETLSDDFTTYDLTLDNQNDILANLTNHKSASLALQAKEMFDNKTDELNEYYNQNLENINIKEFIDDKFEFSAKLKSLKIIDKFNEKLVLNPILLLNSNSYNFNQTNERKYPIEFLSPINKVTKIIFRIPDDYDVLEIPKPKKIKTDDGELVYEYDVQLNQRTLVIVSKMKILSSSYPKEYYPIFKQFFEVKNNSENQSIILNKN</sequence>
<proteinExistence type="predicted"/>
<organism evidence="1 2">
    <name type="scientific">Cloacibacterium rupense</name>
    <dbReference type="NCBI Taxonomy" id="517423"/>
    <lineage>
        <taxon>Bacteria</taxon>
        <taxon>Pseudomonadati</taxon>
        <taxon>Bacteroidota</taxon>
        <taxon>Flavobacteriia</taxon>
        <taxon>Flavobacteriales</taxon>
        <taxon>Weeksellaceae</taxon>
    </lineage>
</organism>
<name>A0ABQ2NH53_9FLAO</name>
<protein>
    <recommendedName>
        <fullName evidence="3">DUF3857 domain-containing protein</fullName>
    </recommendedName>
</protein>
<dbReference type="Gene3D" id="2.60.40.3140">
    <property type="match status" value="1"/>
</dbReference>
<reference evidence="2" key="1">
    <citation type="journal article" date="2019" name="Int. J. Syst. Evol. Microbiol.">
        <title>The Global Catalogue of Microorganisms (GCM) 10K type strain sequencing project: providing services to taxonomists for standard genome sequencing and annotation.</title>
        <authorList>
            <consortium name="The Broad Institute Genomics Platform"/>
            <consortium name="The Broad Institute Genome Sequencing Center for Infectious Disease"/>
            <person name="Wu L."/>
            <person name="Ma J."/>
        </authorList>
    </citation>
    <scope>NUCLEOTIDE SEQUENCE [LARGE SCALE GENOMIC DNA]</scope>
    <source>
        <strain evidence="2">CGMCC 1.7656</strain>
    </source>
</reference>
<evidence type="ECO:0000313" key="1">
    <source>
        <dbReference type="EMBL" id="GGP01060.1"/>
    </source>
</evidence>
<accession>A0ABQ2NH53</accession>
<dbReference type="EMBL" id="BMLV01000001">
    <property type="protein sequence ID" value="GGP01060.1"/>
    <property type="molecule type" value="Genomic_DNA"/>
</dbReference>